<protein>
    <recommendedName>
        <fullName evidence="8">Tetraspanin</fullName>
    </recommendedName>
</protein>
<evidence type="ECO:0000313" key="6">
    <source>
        <dbReference type="EMBL" id="CAF1024526.1"/>
    </source>
</evidence>
<accession>A0A814IIE6</accession>
<gene>
    <name evidence="6" type="ORF">ZHD862_LOCUS13713</name>
</gene>
<proteinExistence type="predicted"/>
<keyword evidence="4 5" id="KW-0472">Membrane</keyword>
<evidence type="ECO:0000256" key="4">
    <source>
        <dbReference type="ARBA" id="ARBA00023136"/>
    </source>
</evidence>
<evidence type="ECO:0000256" key="1">
    <source>
        <dbReference type="ARBA" id="ARBA00004141"/>
    </source>
</evidence>
<dbReference type="Pfam" id="PF00335">
    <property type="entry name" value="Tetraspanin"/>
    <property type="match status" value="1"/>
</dbReference>
<reference evidence="6" key="1">
    <citation type="submission" date="2021-02" db="EMBL/GenBank/DDBJ databases">
        <authorList>
            <person name="Nowell W R."/>
        </authorList>
    </citation>
    <scope>NUCLEOTIDE SEQUENCE</scope>
</reference>
<organism evidence="6 7">
    <name type="scientific">Rotaria sordida</name>
    <dbReference type="NCBI Taxonomy" id="392033"/>
    <lineage>
        <taxon>Eukaryota</taxon>
        <taxon>Metazoa</taxon>
        <taxon>Spiralia</taxon>
        <taxon>Gnathifera</taxon>
        <taxon>Rotifera</taxon>
        <taxon>Eurotatoria</taxon>
        <taxon>Bdelloidea</taxon>
        <taxon>Philodinida</taxon>
        <taxon>Philodinidae</taxon>
        <taxon>Rotaria</taxon>
    </lineage>
</organism>
<evidence type="ECO:0000313" key="7">
    <source>
        <dbReference type="Proteomes" id="UP000663864"/>
    </source>
</evidence>
<keyword evidence="2 5" id="KW-0812">Transmembrane</keyword>
<keyword evidence="3 5" id="KW-1133">Transmembrane helix</keyword>
<name>A0A814IIE6_9BILA</name>
<evidence type="ECO:0000256" key="5">
    <source>
        <dbReference type="SAM" id="Phobius"/>
    </source>
</evidence>
<feature type="transmembrane region" description="Helical" evidence="5">
    <location>
        <begin position="75"/>
        <end position="98"/>
    </location>
</feature>
<feature type="transmembrane region" description="Helical" evidence="5">
    <location>
        <begin position="215"/>
        <end position="238"/>
    </location>
</feature>
<dbReference type="GO" id="GO:0016020">
    <property type="term" value="C:membrane"/>
    <property type="evidence" value="ECO:0007669"/>
    <property type="project" value="UniProtKB-SubCell"/>
</dbReference>
<evidence type="ECO:0008006" key="8">
    <source>
        <dbReference type="Google" id="ProtNLM"/>
    </source>
</evidence>
<evidence type="ECO:0000256" key="2">
    <source>
        <dbReference type="ARBA" id="ARBA00022692"/>
    </source>
</evidence>
<comment type="subcellular location">
    <subcellularLocation>
        <location evidence="1">Membrane</location>
        <topology evidence="1">Multi-pass membrane protein</topology>
    </subcellularLocation>
</comment>
<feature type="transmembrane region" description="Helical" evidence="5">
    <location>
        <begin position="12"/>
        <end position="32"/>
    </location>
</feature>
<dbReference type="Proteomes" id="UP000663864">
    <property type="component" value="Unassembled WGS sequence"/>
</dbReference>
<dbReference type="EMBL" id="CAJNOT010000572">
    <property type="protein sequence ID" value="CAF1024526.1"/>
    <property type="molecule type" value="Genomic_DNA"/>
</dbReference>
<sequence>MAKRYSTTCAVASTLSIITGIALLITGSVFVHDMSFLRNSWREIYAISIYSILIGILTIIFSIGLLYVVNRKFPALTIVFSILMLVVVVLTIICLAVLRVGLDNLRRDSYTHTEYLLRNHSTSNTIVDSHSIIGHIQATFGCCDVKQVPDEKNQLLYENPFSSCCVIIVTDFYVNSVGAAHTHTVEFTKDGQVKQDTINVRGFAEPVYYYLRKRYITLMVLDSVLIVSLLISAILGLASEYYARQQYEPM</sequence>
<feature type="transmembrane region" description="Helical" evidence="5">
    <location>
        <begin position="44"/>
        <end position="69"/>
    </location>
</feature>
<dbReference type="InterPro" id="IPR018499">
    <property type="entry name" value="Tetraspanin/Peripherin"/>
</dbReference>
<evidence type="ECO:0000256" key="3">
    <source>
        <dbReference type="ARBA" id="ARBA00022989"/>
    </source>
</evidence>
<dbReference type="AlphaFoldDB" id="A0A814IIE6"/>
<comment type="caution">
    <text evidence="6">The sequence shown here is derived from an EMBL/GenBank/DDBJ whole genome shotgun (WGS) entry which is preliminary data.</text>
</comment>